<name>B4VTL6_9CYAN</name>
<protein>
    <submittedName>
        <fullName evidence="1">Uncharacterized protein</fullName>
    </submittedName>
</protein>
<organism evidence="1 2">
    <name type="scientific">Coleofasciculus chthonoplastes PCC 7420</name>
    <dbReference type="NCBI Taxonomy" id="118168"/>
    <lineage>
        <taxon>Bacteria</taxon>
        <taxon>Bacillati</taxon>
        <taxon>Cyanobacteriota</taxon>
        <taxon>Cyanophyceae</taxon>
        <taxon>Coleofasciculales</taxon>
        <taxon>Coleofasciculaceae</taxon>
        <taxon>Coleofasciculus</taxon>
    </lineage>
</organism>
<evidence type="ECO:0000313" key="2">
    <source>
        <dbReference type="Proteomes" id="UP000003835"/>
    </source>
</evidence>
<dbReference type="Proteomes" id="UP000003835">
    <property type="component" value="Unassembled WGS sequence"/>
</dbReference>
<evidence type="ECO:0000313" key="1">
    <source>
        <dbReference type="EMBL" id="EDX74704.1"/>
    </source>
</evidence>
<accession>B4VTL6</accession>
<gene>
    <name evidence="1" type="ORF">MC7420_6182</name>
</gene>
<keyword evidence="2" id="KW-1185">Reference proteome</keyword>
<dbReference type="EMBL" id="DS989852">
    <property type="protein sequence ID" value="EDX74704.1"/>
    <property type="molecule type" value="Genomic_DNA"/>
</dbReference>
<dbReference type="STRING" id="118168.MC7420_6182"/>
<dbReference type="RefSeq" id="WP_006102035.1">
    <property type="nucleotide sequence ID" value="NZ_DS989852.1"/>
</dbReference>
<proteinExistence type="predicted"/>
<dbReference type="HOGENOM" id="CLU_2246951_0_0_3"/>
<sequence length="94" mass="11119">MPEYQWKLAIVERNLLYSNWITLMPEAQERMLEEAEELLRDLPLLDKQRLLTFLASLKDTEKHLHHKIQQIVSHHIQKNAHNIIGRTLLSSNAI</sequence>
<dbReference type="eggNOG" id="ENOG50344EP">
    <property type="taxonomic scope" value="Bacteria"/>
</dbReference>
<dbReference type="AlphaFoldDB" id="B4VTL6"/>
<reference evidence="1 2" key="1">
    <citation type="submission" date="2008-07" db="EMBL/GenBank/DDBJ databases">
        <authorList>
            <person name="Tandeau de Marsac N."/>
            <person name="Ferriera S."/>
            <person name="Johnson J."/>
            <person name="Kravitz S."/>
            <person name="Beeson K."/>
            <person name="Sutton G."/>
            <person name="Rogers Y.-H."/>
            <person name="Friedman R."/>
            <person name="Frazier M."/>
            <person name="Venter J.C."/>
        </authorList>
    </citation>
    <scope>NUCLEOTIDE SEQUENCE [LARGE SCALE GENOMIC DNA]</scope>
    <source>
        <strain evidence="1 2">PCC 7420</strain>
    </source>
</reference>